<accession>A0A544V0E3</accession>
<keyword evidence="1" id="KW-0472">Membrane</keyword>
<keyword evidence="1" id="KW-0812">Transmembrane</keyword>
<reference evidence="2 3" key="1">
    <citation type="submission" date="2018-03" db="EMBL/GenBank/DDBJ databases">
        <title>Aerobic endospore-forming bacteria genome sequencing and assembly.</title>
        <authorList>
            <person name="Cavalcante D.A."/>
            <person name="Driks A."/>
            <person name="Putonti C."/>
            <person name="De-Souza M.T."/>
        </authorList>
    </citation>
    <scope>NUCLEOTIDE SEQUENCE [LARGE SCALE GENOMIC DNA]</scope>
    <source>
        <strain evidence="2 3">SDF0037</strain>
    </source>
</reference>
<dbReference type="RefSeq" id="WP_142506987.1">
    <property type="nucleotide sequence ID" value="NZ_SADV01000001.1"/>
</dbReference>
<keyword evidence="1" id="KW-1133">Transmembrane helix</keyword>
<organism evidence="2 3">
    <name type="scientific">Lysinibacillus sphaericus</name>
    <name type="common">Bacillus sphaericus</name>
    <dbReference type="NCBI Taxonomy" id="1421"/>
    <lineage>
        <taxon>Bacteria</taxon>
        <taxon>Bacillati</taxon>
        <taxon>Bacillota</taxon>
        <taxon>Bacilli</taxon>
        <taxon>Bacillales</taxon>
        <taxon>Bacillaceae</taxon>
        <taxon>Lysinibacillus</taxon>
    </lineage>
</organism>
<dbReference type="InterPro" id="IPR021359">
    <property type="entry name" value="DUF2812"/>
</dbReference>
<feature type="transmembrane region" description="Helical" evidence="1">
    <location>
        <begin position="117"/>
        <end position="137"/>
    </location>
</feature>
<evidence type="ECO:0000313" key="3">
    <source>
        <dbReference type="Proteomes" id="UP000317944"/>
    </source>
</evidence>
<feature type="transmembrane region" description="Helical" evidence="1">
    <location>
        <begin position="157"/>
        <end position="190"/>
    </location>
</feature>
<gene>
    <name evidence="2" type="ORF">C7Y47_00575</name>
</gene>
<proteinExistence type="predicted"/>
<dbReference type="AlphaFoldDB" id="A0A544V0E3"/>
<dbReference type="EMBL" id="SADV01000001">
    <property type="protein sequence ID" value="TQR39566.1"/>
    <property type="molecule type" value="Genomic_DNA"/>
</dbReference>
<sequence length="201" mass="24467">MKKFKIFFDIEKEEQWLNHMLSNGWVCTNVSSSGFYTFKKTADLEQVIRIDYRQDLRSEKRTNYKQLYEDFGWQALKGKSYDGTYYWLKRKDGNDELFSDNDSKISKYKRLMKHSSNWAVSFIWLMIFYSNDHYYYFFNIKDAYFTPGLWDAKGYDFLFSFLFETPFAIMRIIPPWLFLATGSLYLITYFRYRHSIHKLIA</sequence>
<dbReference type="Pfam" id="PF11193">
    <property type="entry name" value="DUF2812"/>
    <property type="match status" value="1"/>
</dbReference>
<comment type="caution">
    <text evidence="2">The sequence shown here is derived from an EMBL/GenBank/DDBJ whole genome shotgun (WGS) entry which is preliminary data.</text>
</comment>
<name>A0A544V0E3_LYSSH</name>
<evidence type="ECO:0000313" key="2">
    <source>
        <dbReference type="EMBL" id="TQR39566.1"/>
    </source>
</evidence>
<dbReference type="Proteomes" id="UP000317944">
    <property type="component" value="Unassembled WGS sequence"/>
</dbReference>
<evidence type="ECO:0000256" key="1">
    <source>
        <dbReference type="SAM" id="Phobius"/>
    </source>
</evidence>
<dbReference type="OrthoDB" id="8757095at2"/>
<protein>
    <submittedName>
        <fullName evidence="2">DUF2812 domain-containing protein</fullName>
    </submittedName>
</protein>